<dbReference type="Gene3D" id="3.40.190.10">
    <property type="entry name" value="Periplasmic binding protein-like II"/>
    <property type="match status" value="1"/>
</dbReference>
<evidence type="ECO:0000256" key="9">
    <source>
        <dbReference type="ARBA" id="ARBA00023170"/>
    </source>
</evidence>
<evidence type="ECO:0000259" key="15">
    <source>
        <dbReference type="Pfam" id="PF10613"/>
    </source>
</evidence>
<keyword evidence="4" id="KW-1003">Cell membrane</keyword>
<dbReference type="AlphaFoldDB" id="A0A9P0MPG4"/>
<dbReference type="InterPro" id="IPR052192">
    <property type="entry name" value="Insect_Ionotropic_Sensory_Rcpt"/>
</dbReference>
<feature type="transmembrane region" description="Helical" evidence="13">
    <location>
        <begin position="638"/>
        <end position="665"/>
    </location>
</feature>
<keyword evidence="11" id="KW-1071">Ligand-gated ion channel</keyword>
<evidence type="ECO:0000259" key="14">
    <source>
        <dbReference type="Pfam" id="PF00060"/>
    </source>
</evidence>
<sequence length="684" mass="78881">MWEYKKDDDFGWLLEDLIQKVLFDAKCLTIISDRFYNDMFTTKMFQKLSAIPIFVILIGENEDLLSPNYKTLSVILQARRKGCDVYIILIANADETIRFLRFGDRHRVIDTRARFFLLHDVRLYHKDYYYLWKKIVNVIFIRKFFEVNRYELMTVPFPSPIEHSWKPMRIDSWKYGKYQKNNELFIDKTSDLRGEIVHVAVFEYMPSVLKKVAEDDQNGNVMAGDSMPIEYSGLEVLILESLSHAMNFQILIYEPTNSKTEAWGKQQLNGSYTGLLGEMVSGRADFALGNFLYTPKNIKLLDLSIPYITQCFTFLTPESTTDNTWKTLILPFKKFMWIGVMLTLAVSSLVFYVLANFHKHYENGRTNIIPKCIFGKTLRIWPKKNKLSPKLLPLNVKREIPPGLYLFDGIGSSLINAYSMLLLVSLPKMPSGWSLRMLTGWWWLYCILVTVAYRASMTAILANPAQRVTINTLEELASSPISCGGWGEQNKEFFTTSLDSAGQRVGHKFEVVYDSNVSISRVAQGNFAYYENIYFLHYAKVTQKSMTVFENDTIENNSHNLEGKKDLHIMSDCVINMPISLGLQKNSPLKPRVDKFLQRVIEAGLVKKWLADVMLTTVVAEAPFEKNNINAVMDLKKFVGALVALGIGYGLGIISLIIENVYWYYVVQKNPLFDRYRQDCNRKC</sequence>
<dbReference type="GO" id="GO:0005886">
    <property type="term" value="C:plasma membrane"/>
    <property type="evidence" value="ECO:0007669"/>
    <property type="project" value="UniProtKB-SubCell"/>
</dbReference>
<evidence type="ECO:0000256" key="1">
    <source>
        <dbReference type="ARBA" id="ARBA00004651"/>
    </source>
</evidence>
<evidence type="ECO:0000256" key="5">
    <source>
        <dbReference type="ARBA" id="ARBA00022692"/>
    </source>
</evidence>
<dbReference type="InterPro" id="IPR019594">
    <property type="entry name" value="Glu/Gly-bd"/>
</dbReference>
<dbReference type="PANTHER" id="PTHR42643:SF35">
    <property type="entry name" value="IONOTROPIC RECEPTOR 68A, ISOFORM A"/>
    <property type="match status" value="1"/>
</dbReference>
<evidence type="ECO:0000313" key="16">
    <source>
        <dbReference type="EMBL" id="CAH1402458.1"/>
    </source>
</evidence>
<keyword evidence="17" id="KW-1185">Reference proteome</keyword>
<evidence type="ECO:0000256" key="12">
    <source>
        <dbReference type="ARBA" id="ARBA00023303"/>
    </source>
</evidence>
<dbReference type="SUPFAM" id="SSF53850">
    <property type="entry name" value="Periplasmic binding protein-like II"/>
    <property type="match status" value="1"/>
</dbReference>
<dbReference type="GO" id="GO:0050906">
    <property type="term" value="P:detection of stimulus involved in sensory perception"/>
    <property type="evidence" value="ECO:0007669"/>
    <property type="project" value="UniProtKB-ARBA"/>
</dbReference>
<dbReference type="EMBL" id="OV725081">
    <property type="protein sequence ID" value="CAH1402458.1"/>
    <property type="molecule type" value="Genomic_DNA"/>
</dbReference>
<feature type="domain" description="Ionotropic glutamate receptor C-terminal" evidence="14">
    <location>
        <begin position="336"/>
        <end position="648"/>
    </location>
</feature>
<keyword evidence="8 13" id="KW-0472">Membrane</keyword>
<gene>
    <name evidence="16" type="ORF">NEZAVI_LOCUS11276</name>
</gene>
<proteinExistence type="inferred from homology"/>
<evidence type="ECO:0000256" key="7">
    <source>
        <dbReference type="ARBA" id="ARBA00023065"/>
    </source>
</evidence>
<evidence type="ECO:0000256" key="4">
    <source>
        <dbReference type="ARBA" id="ARBA00022475"/>
    </source>
</evidence>
<dbReference type="Gene3D" id="1.10.287.70">
    <property type="match status" value="1"/>
</dbReference>
<keyword evidence="6 13" id="KW-1133">Transmembrane helix</keyword>
<dbReference type="OrthoDB" id="5984008at2759"/>
<evidence type="ECO:0000256" key="3">
    <source>
        <dbReference type="ARBA" id="ARBA00022448"/>
    </source>
</evidence>
<comment type="subcellular location">
    <subcellularLocation>
        <location evidence="1">Cell membrane</location>
        <topology evidence="1">Multi-pass membrane protein</topology>
    </subcellularLocation>
</comment>
<protein>
    <submittedName>
        <fullName evidence="16">Uncharacterized protein</fullName>
    </submittedName>
</protein>
<evidence type="ECO:0000256" key="10">
    <source>
        <dbReference type="ARBA" id="ARBA00023180"/>
    </source>
</evidence>
<comment type="similarity">
    <text evidence="2">Belongs to the glutamate-gated ion channel (TC 1.A.10.1) family.</text>
</comment>
<dbReference type="InterPro" id="IPR001320">
    <property type="entry name" value="Iontro_rcpt_C"/>
</dbReference>
<keyword evidence="5 13" id="KW-0812">Transmembrane</keyword>
<feature type="transmembrane region" description="Helical" evidence="13">
    <location>
        <begin position="442"/>
        <end position="462"/>
    </location>
</feature>
<keyword evidence="7" id="KW-0406">Ion transport</keyword>
<keyword evidence="3" id="KW-0813">Transport</keyword>
<evidence type="ECO:0000256" key="6">
    <source>
        <dbReference type="ARBA" id="ARBA00022989"/>
    </source>
</evidence>
<evidence type="ECO:0000256" key="8">
    <source>
        <dbReference type="ARBA" id="ARBA00023136"/>
    </source>
</evidence>
<accession>A0A9P0MPG4</accession>
<evidence type="ECO:0000313" key="17">
    <source>
        <dbReference type="Proteomes" id="UP001152798"/>
    </source>
</evidence>
<feature type="domain" description="Ionotropic glutamate receptor L-glutamate and glycine-binding" evidence="15">
    <location>
        <begin position="230"/>
        <end position="317"/>
    </location>
</feature>
<evidence type="ECO:0000256" key="13">
    <source>
        <dbReference type="SAM" id="Phobius"/>
    </source>
</evidence>
<evidence type="ECO:0000256" key="2">
    <source>
        <dbReference type="ARBA" id="ARBA00008685"/>
    </source>
</evidence>
<dbReference type="Proteomes" id="UP001152798">
    <property type="component" value="Chromosome 5"/>
</dbReference>
<keyword evidence="12" id="KW-0407">Ion channel</keyword>
<dbReference type="PANTHER" id="PTHR42643">
    <property type="entry name" value="IONOTROPIC RECEPTOR 20A-RELATED"/>
    <property type="match status" value="1"/>
</dbReference>
<evidence type="ECO:0000256" key="11">
    <source>
        <dbReference type="ARBA" id="ARBA00023286"/>
    </source>
</evidence>
<dbReference type="GO" id="GO:0015276">
    <property type="term" value="F:ligand-gated monoatomic ion channel activity"/>
    <property type="evidence" value="ECO:0007669"/>
    <property type="project" value="InterPro"/>
</dbReference>
<reference evidence="16" key="1">
    <citation type="submission" date="2022-01" db="EMBL/GenBank/DDBJ databases">
        <authorList>
            <person name="King R."/>
        </authorList>
    </citation>
    <scope>NUCLEOTIDE SEQUENCE</scope>
</reference>
<feature type="transmembrane region" description="Helical" evidence="13">
    <location>
        <begin position="335"/>
        <end position="355"/>
    </location>
</feature>
<organism evidence="16 17">
    <name type="scientific">Nezara viridula</name>
    <name type="common">Southern green stink bug</name>
    <name type="synonym">Cimex viridulus</name>
    <dbReference type="NCBI Taxonomy" id="85310"/>
    <lineage>
        <taxon>Eukaryota</taxon>
        <taxon>Metazoa</taxon>
        <taxon>Ecdysozoa</taxon>
        <taxon>Arthropoda</taxon>
        <taxon>Hexapoda</taxon>
        <taxon>Insecta</taxon>
        <taxon>Pterygota</taxon>
        <taxon>Neoptera</taxon>
        <taxon>Paraneoptera</taxon>
        <taxon>Hemiptera</taxon>
        <taxon>Heteroptera</taxon>
        <taxon>Panheteroptera</taxon>
        <taxon>Pentatomomorpha</taxon>
        <taxon>Pentatomoidea</taxon>
        <taxon>Pentatomidae</taxon>
        <taxon>Pentatominae</taxon>
        <taxon>Nezara</taxon>
    </lineage>
</organism>
<feature type="transmembrane region" description="Helical" evidence="13">
    <location>
        <begin position="404"/>
        <end position="422"/>
    </location>
</feature>
<dbReference type="Pfam" id="PF10613">
    <property type="entry name" value="Lig_chan-Glu_bd"/>
    <property type="match status" value="1"/>
</dbReference>
<dbReference type="Pfam" id="PF00060">
    <property type="entry name" value="Lig_chan"/>
    <property type="match status" value="1"/>
</dbReference>
<keyword evidence="10" id="KW-0325">Glycoprotein</keyword>
<name>A0A9P0MPG4_NEZVI</name>
<keyword evidence="9" id="KW-0675">Receptor</keyword>